<reference evidence="1" key="1">
    <citation type="submission" date="2023-04" db="EMBL/GenBank/DDBJ databases">
        <title>Draft Genome sequencing of Naganishia species isolated from polar environments using Oxford Nanopore Technology.</title>
        <authorList>
            <person name="Leo P."/>
            <person name="Venkateswaran K."/>
        </authorList>
    </citation>
    <scope>NUCLEOTIDE SEQUENCE</scope>
    <source>
        <strain evidence="1">MNA-CCFEE 5262</strain>
    </source>
</reference>
<evidence type="ECO:0000313" key="2">
    <source>
        <dbReference type="Proteomes" id="UP001230649"/>
    </source>
</evidence>
<name>A0ACC2WTY8_9TREE</name>
<gene>
    <name evidence="1" type="ORF">QFC20_001333</name>
</gene>
<dbReference type="EMBL" id="JASBWS010000007">
    <property type="protein sequence ID" value="KAJ9114958.1"/>
    <property type="molecule type" value="Genomic_DNA"/>
</dbReference>
<accession>A0ACC2WTY8</accession>
<proteinExistence type="predicted"/>
<keyword evidence="2" id="KW-1185">Reference proteome</keyword>
<evidence type="ECO:0000313" key="1">
    <source>
        <dbReference type="EMBL" id="KAJ9114958.1"/>
    </source>
</evidence>
<comment type="caution">
    <text evidence="1">The sequence shown here is derived from an EMBL/GenBank/DDBJ whole genome shotgun (WGS) entry which is preliminary data.</text>
</comment>
<sequence length="524" mass="59499">MDPRDLFPFAPRNIVRHLGPPPPELMASLGLLPRPRGREGRDESNDDDSSSSDGSVDTLGERMPSARDRAAARTTDFAERPPWRTAPFSSRPLGPISEARDILDLELDAQQTWSSLDRMRKWKDRLHRENKTLRAEVETLKSQLKEGRKREAEGKKEVERLKMRYEDVWKDKVMLAEQISGPASMPLEILLTIAGFIAGANNYGTLLNFSLVSKLIREELKPVLYETMWFADGRRLAYEGMQRHSDTYKFTNDHNNTATGEKDDYTPYNAELTIFQPVRMDTLATLLDNPVKWVDGRHSKVHPIKGISSVDIEAQGRLLAQADGKEDFTFRNLIKACSFKMTDVQQAKMDESIKHLAKFVPAFPRDHAARRRGVWEPYPAITMYTNSQEELDAWLANLTTLLLRQPFMYVEFSANGTLTRGEFQDCVLRAASAYGSIWHQLKNPLERLTTGAARQEFFVMDYEHGLDSDLFRGTYGDPNGRFALAGELKCARTGDGFGVKIIEVDDETGEDRATYDRPFDVPPA</sequence>
<protein>
    <submittedName>
        <fullName evidence="1">Uncharacterized protein</fullName>
    </submittedName>
</protein>
<dbReference type="Proteomes" id="UP001230649">
    <property type="component" value="Unassembled WGS sequence"/>
</dbReference>
<organism evidence="1 2">
    <name type="scientific">Naganishia adeliensis</name>
    <dbReference type="NCBI Taxonomy" id="92952"/>
    <lineage>
        <taxon>Eukaryota</taxon>
        <taxon>Fungi</taxon>
        <taxon>Dikarya</taxon>
        <taxon>Basidiomycota</taxon>
        <taxon>Agaricomycotina</taxon>
        <taxon>Tremellomycetes</taxon>
        <taxon>Filobasidiales</taxon>
        <taxon>Filobasidiaceae</taxon>
        <taxon>Naganishia</taxon>
    </lineage>
</organism>